<reference evidence="7" key="1">
    <citation type="submission" date="2021-04" db="EMBL/GenBank/DDBJ databases">
        <title>Draft genome of Fusarium avenaceum strain F156N33, isolated from an atmospheric sample in Virginia.</title>
        <authorList>
            <person name="Yang S."/>
            <person name="Vinatzer B.A."/>
            <person name="Coleman J."/>
        </authorList>
    </citation>
    <scope>NUCLEOTIDE SEQUENCE</scope>
    <source>
        <strain evidence="7">F156N33</strain>
    </source>
</reference>
<comment type="caution">
    <text evidence="7">The sequence shown here is derived from an EMBL/GenBank/DDBJ whole genome shotgun (WGS) entry which is preliminary data.</text>
</comment>
<dbReference type="InterPro" id="IPR016166">
    <property type="entry name" value="FAD-bd_PCMH"/>
</dbReference>
<evidence type="ECO:0000256" key="4">
    <source>
        <dbReference type="ARBA" id="ARBA00023002"/>
    </source>
</evidence>
<dbReference type="InterPro" id="IPR036318">
    <property type="entry name" value="FAD-bd_PCMH-like_sf"/>
</dbReference>
<accession>A0A9P7KQ57</accession>
<organism evidence="7 8">
    <name type="scientific">Fusarium avenaceum</name>
    <dbReference type="NCBI Taxonomy" id="40199"/>
    <lineage>
        <taxon>Eukaryota</taxon>
        <taxon>Fungi</taxon>
        <taxon>Dikarya</taxon>
        <taxon>Ascomycota</taxon>
        <taxon>Pezizomycotina</taxon>
        <taxon>Sordariomycetes</taxon>
        <taxon>Hypocreomycetidae</taxon>
        <taxon>Hypocreales</taxon>
        <taxon>Nectriaceae</taxon>
        <taxon>Fusarium</taxon>
        <taxon>Fusarium tricinctum species complex</taxon>
    </lineage>
</organism>
<feature type="domain" description="FAD-binding PCMH-type" evidence="6">
    <location>
        <begin position="100"/>
        <end position="271"/>
    </location>
</feature>
<dbReference type="PROSITE" id="PS51387">
    <property type="entry name" value="FAD_PCMH"/>
    <property type="match status" value="1"/>
</dbReference>
<dbReference type="Pfam" id="PF08031">
    <property type="entry name" value="BBE"/>
    <property type="match status" value="1"/>
</dbReference>
<proteinExistence type="inferred from homology"/>
<evidence type="ECO:0000256" key="2">
    <source>
        <dbReference type="ARBA" id="ARBA00022630"/>
    </source>
</evidence>
<dbReference type="Gene3D" id="3.40.462.20">
    <property type="match status" value="1"/>
</dbReference>
<dbReference type="GO" id="GO:0071949">
    <property type="term" value="F:FAD binding"/>
    <property type="evidence" value="ECO:0007669"/>
    <property type="project" value="InterPro"/>
</dbReference>
<evidence type="ECO:0000256" key="1">
    <source>
        <dbReference type="ARBA" id="ARBA00005466"/>
    </source>
</evidence>
<comment type="similarity">
    <text evidence="1">Belongs to the oxygen-dependent FAD-linked oxidoreductase family.</text>
</comment>
<gene>
    <name evidence="7" type="ORF">KAF25_007932</name>
</gene>
<dbReference type="Gene3D" id="3.30.465.10">
    <property type="match status" value="1"/>
</dbReference>
<feature type="signal peptide" evidence="5">
    <location>
        <begin position="1"/>
        <end position="23"/>
    </location>
</feature>
<dbReference type="InterPro" id="IPR006094">
    <property type="entry name" value="Oxid_FAD_bind_N"/>
</dbReference>
<evidence type="ECO:0000313" key="8">
    <source>
        <dbReference type="Proteomes" id="UP000782241"/>
    </source>
</evidence>
<feature type="chain" id="PRO_5040133184" description="FAD-binding PCMH-type domain-containing protein" evidence="5">
    <location>
        <begin position="24"/>
        <end position="545"/>
    </location>
</feature>
<sequence>SIKVKMLFSSLLVLASVTVVSKAADPILESRNFNVTQALLDHGVDVSKLPVSSKDAMRSDTGCAAACSSLKILYGDSAVESRNEKAFSDFTHAYWSAMQSDVNPYCIFKPQKPTQVSVLVLLARLAQCPFAAKSGGHAAFAGASSVEGGITVSFTNLKDISLSKDKKIASIGPGNIWGGVFEELTKSDVTVIGGRIHNIGVGGLTTGGGISYFSNLYGWACDNVESYEVVLANGLIVKASTTNHPDLYWALRGGGNNFGLVVNFNLKTVPLPNGKMWGGARLYTEDKFLQVTNALFNIVKNSEKDPKAGLFVVFSYTGGYKVVMSTLYYAEPGAGDAAIWDDFNNIEAISDTTKDRILPAWVKETMNDSPPGFRQMYYVISTKVDRGILEFARDYFYKTVLTVADVPGILPCIVVQGITTPQIKHMRKNGGNALGIDDKNGPLFIIQLAVWWENKADDKAIYSWMSDVLETISKTAKARGVGNDFVYMNYGSEFQDVISTYGSSNKAKLKSIAKKYDPQQVFQLLQPGYFKLDRAPLPNSGYFSH</sequence>
<protein>
    <recommendedName>
        <fullName evidence="6">FAD-binding PCMH-type domain-containing protein</fullName>
    </recommendedName>
</protein>
<dbReference type="PANTHER" id="PTHR42973:SF34">
    <property type="entry name" value="FAD BINDING DOMAIN PROTEIN (AFU_ORTHOLOGUE AFUA_3G02770)"/>
    <property type="match status" value="1"/>
</dbReference>
<evidence type="ECO:0000256" key="5">
    <source>
        <dbReference type="SAM" id="SignalP"/>
    </source>
</evidence>
<dbReference type="Proteomes" id="UP000782241">
    <property type="component" value="Unassembled WGS sequence"/>
</dbReference>
<keyword evidence="3" id="KW-0274">FAD</keyword>
<evidence type="ECO:0000259" key="6">
    <source>
        <dbReference type="PROSITE" id="PS51387"/>
    </source>
</evidence>
<dbReference type="InterPro" id="IPR016169">
    <property type="entry name" value="FAD-bd_PCMH_sub2"/>
</dbReference>
<dbReference type="PANTHER" id="PTHR42973">
    <property type="entry name" value="BINDING OXIDOREDUCTASE, PUTATIVE (AFU_ORTHOLOGUE AFUA_1G17690)-RELATED"/>
    <property type="match status" value="1"/>
</dbReference>
<evidence type="ECO:0000313" key="7">
    <source>
        <dbReference type="EMBL" id="KAG5657899.1"/>
    </source>
</evidence>
<dbReference type="EMBL" id="JAGPUO010000016">
    <property type="protein sequence ID" value="KAG5657899.1"/>
    <property type="molecule type" value="Genomic_DNA"/>
</dbReference>
<dbReference type="Pfam" id="PF01565">
    <property type="entry name" value="FAD_binding_4"/>
    <property type="match status" value="1"/>
</dbReference>
<evidence type="ECO:0000256" key="3">
    <source>
        <dbReference type="ARBA" id="ARBA00022827"/>
    </source>
</evidence>
<keyword evidence="5" id="KW-0732">Signal</keyword>
<dbReference type="AlphaFoldDB" id="A0A9P7KQ57"/>
<keyword evidence="8" id="KW-1185">Reference proteome</keyword>
<feature type="non-terminal residue" evidence="7">
    <location>
        <position position="1"/>
    </location>
</feature>
<keyword evidence="2" id="KW-0285">Flavoprotein</keyword>
<dbReference type="InterPro" id="IPR050416">
    <property type="entry name" value="FAD-linked_Oxidoreductase"/>
</dbReference>
<dbReference type="SUPFAM" id="SSF56176">
    <property type="entry name" value="FAD-binding/transporter-associated domain-like"/>
    <property type="match status" value="1"/>
</dbReference>
<dbReference type="GO" id="GO:0016491">
    <property type="term" value="F:oxidoreductase activity"/>
    <property type="evidence" value="ECO:0007669"/>
    <property type="project" value="UniProtKB-KW"/>
</dbReference>
<dbReference type="InterPro" id="IPR012951">
    <property type="entry name" value="BBE"/>
</dbReference>
<name>A0A9P7KQ57_9HYPO</name>
<keyword evidence="4" id="KW-0560">Oxidoreductase</keyword>